<proteinExistence type="inferred from homology"/>
<evidence type="ECO:0000256" key="1">
    <source>
        <dbReference type="ARBA" id="ARBA00004141"/>
    </source>
</evidence>
<dbReference type="PANTHER" id="PTHR15532:SF5">
    <property type="entry name" value="SULFOTRANSFERASE DOMAIN-CONTAINING PROTEIN"/>
    <property type="match status" value="1"/>
</dbReference>
<dbReference type="InterPro" id="IPR052447">
    <property type="entry name" value="Dermatan-Sulfate_Isomerase"/>
</dbReference>
<dbReference type="InterPro" id="IPR027417">
    <property type="entry name" value="P-loop_NTPase"/>
</dbReference>
<feature type="domain" description="Sulfotransferase" evidence="11">
    <location>
        <begin position="963"/>
        <end position="1136"/>
    </location>
</feature>
<keyword evidence="7" id="KW-0325">Glycoprotein</keyword>
<sequence length="1139" mass="130732">MNRKCELLVFLFCMSFVILSSSESNHPMLFFSEEDLPKMREKAESSHRSITALIKIAGQRLKTKSKDYLPPESFETFGSKWNERFGNSLCTFAFYCTLYPGDEEAFNLIKTYMDRMASYPDWYVTSSRGNDEVPIGHSLTGFATAYDFLYGRFDDERKKVYLEKIVEVTSNMYRLMRSKWKAWPREHTHNHAPTNIVAVLQGALVAKKHEVEKANVWKEKAVELLEIGLRTLQLIPDGSSDEGVAYASYAARGWMQYIFLAKRHLRITHENHPWLRNHFWLYYSTVLPGYYGSVGIADSNANWFHGPCSQLIFLDAFVMKNGYGNWLADRIRESRLEKKLFLPDFTHEYSTVHLEFIFYDERIQARPPPKHFEKLHCFHDWGVVTYGGGQALKDGNSFLSFKSGAVNGEAIADSVEQRLFSDIIRPWASINSGHEHPDQNSFTFAPNGRRFITEALYGPKFTHLNNVLTFSPSKSAQCHEPWEGQIGECSKWLNYEHVPVPRGKVVTATNCGDMVHIAGEAVDAYSSELALESVQRSMVLLNPEVLIVVDSVYLSTRSHLRKASAFFHNIDSAFRQTQFQQLNGAEILHEDGSYRFVWQLCGGDSPKPTLHEEAISTEGPPRTTHYVNVTFPLKPGKLTRMAYVFFGPNSKVESIHCPKTGPDYIIKFSAKVNGIHYKLTSMPLNATLKTRNEFLGFGGYLRVENNNSTYYFGMGDNCNLKDYPQTPVFLKELRLPVLSSSGKVAEKEECFSKSSVWHCVFLYSFFVYFIIIIRTKSDRYYKRYYVFCFLVLSVTWMVVTLYFSTRAGCRSASADSIETEQGIAENKLLTASKASLPILPIVVITSLPGSGGEIMETVFLNSSDFTYLSTHDVTIPVPDDATKFNPCYWPKNDIKFLETKSKTAGWFLAMKTEPLSFFNNIPENNPKVAYARRRIRELTKNSSPAINLLNGYWNAKISWLNEVLGEQMRSVYVVRDPRDWIYSLIRDDLTMDKMRIQQVLLRNFLHPETCRSPTWLPRPYRQTQSHVTDNLIKILSMVWKADVKTVIGNAKSLHIVRFEDILTDPHRTAAKLLMQYGITISLPQINRITRTAHSGFYNIYYEGPLHRDYAGQWRGKMTLKDVKIIEDVCRNLMKQLSYL</sequence>
<dbReference type="Pfam" id="PF00685">
    <property type="entry name" value="Sulfotransfer_1"/>
    <property type="match status" value="1"/>
</dbReference>
<feature type="transmembrane region" description="Helical" evidence="9">
    <location>
        <begin position="755"/>
        <end position="772"/>
    </location>
</feature>
<keyword evidence="5 9" id="KW-1133">Transmembrane helix</keyword>
<evidence type="ECO:0000313" key="12">
    <source>
        <dbReference type="EMBL" id="CAK8696013.1"/>
    </source>
</evidence>
<evidence type="ECO:0000256" key="9">
    <source>
        <dbReference type="SAM" id="Phobius"/>
    </source>
</evidence>
<evidence type="ECO:0000256" key="10">
    <source>
        <dbReference type="SAM" id="SignalP"/>
    </source>
</evidence>
<evidence type="ECO:0000259" key="11">
    <source>
        <dbReference type="Pfam" id="PF00685"/>
    </source>
</evidence>
<feature type="chain" id="PRO_5046100912" description="Sulfotransferase domain-containing protein" evidence="10">
    <location>
        <begin position="23"/>
        <end position="1139"/>
    </location>
</feature>
<dbReference type="InterPro" id="IPR008929">
    <property type="entry name" value="Chondroitin_lyas"/>
</dbReference>
<evidence type="ECO:0000256" key="5">
    <source>
        <dbReference type="ARBA" id="ARBA00022989"/>
    </source>
</evidence>
<dbReference type="Gene3D" id="3.40.50.300">
    <property type="entry name" value="P-loop containing nucleotide triphosphate hydrolases"/>
    <property type="match status" value="1"/>
</dbReference>
<dbReference type="SUPFAM" id="SSF52540">
    <property type="entry name" value="P-loop containing nucleoside triphosphate hydrolases"/>
    <property type="match status" value="1"/>
</dbReference>
<dbReference type="EMBL" id="CAWYQH010000152">
    <property type="protein sequence ID" value="CAK8696013.1"/>
    <property type="molecule type" value="Genomic_DNA"/>
</dbReference>
<dbReference type="Gene3D" id="2.70.98.70">
    <property type="match status" value="1"/>
</dbReference>
<keyword evidence="6 9" id="KW-0472">Membrane</keyword>
<organism evidence="12 13">
    <name type="scientific">Clavelina lepadiformis</name>
    <name type="common">Light-bulb sea squirt</name>
    <name type="synonym">Ascidia lepadiformis</name>
    <dbReference type="NCBI Taxonomy" id="159417"/>
    <lineage>
        <taxon>Eukaryota</taxon>
        <taxon>Metazoa</taxon>
        <taxon>Chordata</taxon>
        <taxon>Tunicata</taxon>
        <taxon>Ascidiacea</taxon>
        <taxon>Aplousobranchia</taxon>
        <taxon>Clavelinidae</taxon>
        <taxon>Clavelina</taxon>
    </lineage>
</organism>
<comment type="subcellular location">
    <subcellularLocation>
        <location evidence="1">Membrane</location>
        <topology evidence="1">Multi-pass membrane protein</topology>
    </subcellularLocation>
</comment>
<dbReference type="SUPFAM" id="SSF48230">
    <property type="entry name" value="Chondroitin AC/alginate lyase"/>
    <property type="match status" value="1"/>
</dbReference>
<name>A0ABP0GXI6_CLALP</name>
<evidence type="ECO:0000256" key="2">
    <source>
        <dbReference type="ARBA" id="ARBA00006556"/>
    </source>
</evidence>
<evidence type="ECO:0000256" key="7">
    <source>
        <dbReference type="ARBA" id="ARBA00023180"/>
    </source>
</evidence>
<reference evidence="12 13" key="1">
    <citation type="submission" date="2024-02" db="EMBL/GenBank/DDBJ databases">
        <authorList>
            <person name="Daric V."/>
            <person name="Darras S."/>
        </authorList>
    </citation>
    <scope>NUCLEOTIDE SEQUENCE [LARGE SCALE GENOMIC DNA]</scope>
</reference>
<comment type="caution">
    <text evidence="12">The sequence shown here is derived from an EMBL/GenBank/DDBJ whole genome shotgun (WGS) entry which is preliminary data.</text>
</comment>
<feature type="signal peptide" evidence="10">
    <location>
        <begin position="1"/>
        <end position="22"/>
    </location>
</feature>
<gene>
    <name evidence="12" type="ORF">CVLEPA_LOCUS29209</name>
</gene>
<dbReference type="PANTHER" id="PTHR15532">
    <property type="match status" value="1"/>
</dbReference>
<keyword evidence="4 10" id="KW-0732">Signal</keyword>
<feature type="transmembrane region" description="Helical" evidence="9">
    <location>
        <begin position="784"/>
        <end position="803"/>
    </location>
</feature>
<dbReference type="Proteomes" id="UP001642483">
    <property type="component" value="Unassembled WGS sequence"/>
</dbReference>
<comment type="similarity">
    <text evidence="2">Belongs to the dermatan-sulfate isomerase family.</text>
</comment>
<keyword evidence="8" id="KW-0413">Isomerase</keyword>
<dbReference type="InterPro" id="IPR000863">
    <property type="entry name" value="Sulfotransferase_dom"/>
</dbReference>
<evidence type="ECO:0000313" key="13">
    <source>
        <dbReference type="Proteomes" id="UP001642483"/>
    </source>
</evidence>
<keyword evidence="13" id="KW-1185">Reference proteome</keyword>
<protein>
    <recommendedName>
        <fullName evidence="11">Sulfotransferase domain-containing protein</fullName>
    </recommendedName>
</protein>
<keyword evidence="3 9" id="KW-0812">Transmembrane</keyword>
<evidence type="ECO:0000256" key="4">
    <source>
        <dbReference type="ARBA" id="ARBA00022729"/>
    </source>
</evidence>
<evidence type="ECO:0000256" key="8">
    <source>
        <dbReference type="ARBA" id="ARBA00023235"/>
    </source>
</evidence>
<dbReference type="Gene3D" id="1.50.10.100">
    <property type="entry name" value="Chondroitin AC/alginate lyase"/>
    <property type="match status" value="1"/>
</dbReference>
<evidence type="ECO:0000256" key="6">
    <source>
        <dbReference type="ARBA" id="ARBA00023136"/>
    </source>
</evidence>
<accession>A0ABP0GXI6</accession>
<evidence type="ECO:0000256" key="3">
    <source>
        <dbReference type="ARBA" id="ARBA00022692"/>
    </source>
</evidence>